<dbReference type="Proteomes" id="UP000803844">
    <property type="component" value="Unassembled WGS sequence"/>
</dbReference>
<feature type="compositionally biased region" description="Polar residues" evidence="2">
    <location>
        <begin position="58"/>
        <end position="69"/>
    </location>
</feature>
<gene>
    <name evidence="4" type="ORF">M406DRAFT_105776</name>
</gene>
<accession>A0A9P4Y2L0</accession>
<feature type="domain" description="Zn(2)-C6 fungal-type" evidence="3">
    <location>
        <begin position="12"/>
        <end position="46"/>
    </location>
</feature>
<dbReference type="SUPFAM" id="SSF57701">
    <property type="entry name" value="Zn2/Cys6 DNA-binding domain"/>
    <property type="match status" value="1"/>
</dbReference>
<feature type="region of interest" description="Disordered" evidence="2">
    <location>
        <begin position="47"/>
        <end position="69"/>
    </location>
</feature>
<sequence>MSDAQRPRKRSACDRCRAQKLRCHRDDTHPDDFCTRCIRSQVECITSSSKRPGRPTKHSASSSRGQNDADSIICREVAAPKDVGSIPHVAHVDEWFNFTPLDIDYEMPSAYWGSTDSHEMFSGQFHTSGDAGNVFTMSSLSSTATTTDTTSLNGLTETMLHGSSSGPGSQSDQDFDHTSMLPPTMPIDEPGLRISSLYRDLSQQISTLRSVPWDTNKVLRLTSIHDTSDELSRGCEDNSATNPLATISRTSAEFAELLRAFRVSDSETGSTAGELKSRLSTDPRLSMSDLLTTISCYILIVSIYDSIFSHCIAQSLQNPAQAGPKLFLGGIEVPTRPNMLGHLLFRVLDSQLRPIEELLGLPSEFCVSWKREPSNSENQTGLFSGRSGQSLFMALVQMETERTTDDRGGLGVVESLKENARRVQSLDNIE</sequence>
<evidence type="ECO:0000313" key="4">
    <source>
        <dbReference type="EMBL" id="KAF3765314.1"/>
    </source>
</evidence>
<evidence type="ECO:0000259" key="3">
    <source>
        <dbReference type="PROSITE" id="PS50048"/>
    </source>
</evidence>
<dbReference type="GO" id="GO:0008270">
    <property type="term" value="F:zinc ion binding"/>
    <property type="evidence" value="ECO:0007669"/>
    <property type="project" value="InterPro"/>
</dbReference>
<comment type="caution">
    <text evidence="4">The sequence shown here is derived from an EMBL/GenBank/DDBJ whole genome shotgun (WGS) entry which is preliminary data.</text>
</comment>
<dbReference type="GeneID" id="63832295"/>
<evidence type="ECO:0000313" key="5">
    <source>
        <dbReference type="Proteomes" id="UP000803844"/>
    </source>
</evidence>
<dbReference type="Gene3D" id="4.10.240.10">
    <property type="entry name" value="Zn(2)-C6 fungal-type DNA-binding domain"/>
    <property type="match status" value="1"/>
</dbReference>
<dbReference type="CDD" id="cd00067">
    <property type="entry name" value="GAL4"/>
    <property type="match status" value="1"/>
</dbReference>
<dbReference type="EMBL" id="MU032347">
    <property type="protein sequence ID" value="KAF3765314.1"/>
    <property type="molecule type" value="Genomic_DNA"/>
</dbReference>
<dbReference type="InterPro" id="IPR001138">
    <property type="entry name" value="Zn2Cys6_DnaBD"/>
</dbReference>
<dbReference type="GO" id="GO:0000981">
    <property type="term" value="F:DNA-binding transcription factor activity, RNA polymerase II-specific"/>
    <property type="evidence" value="ECO:0007669"/>
    <property type="project" value="InterPro"/>
</dbReference>
<dbReference type="PROSITE" id="PS50048">
    <property type="entry name" value="ZN2_CY6_FUNGAL_2"/>
    <property type="match status" value="1"/>
</dbReference>
<evidence type="ECO:0000256" key="2">
    <source>
        <dbReference type="SAM" id="MobiDB-lite"/>
    </source>
</evidence>
<dbReference type="InterPro" id="IPR036864">
    <property type="entry name" value="Zn2-C6_fun-type_DNA-bd_sf"/>
</dbReference>
<dbReference type="AlphaFoldDB" id="A0A9P4Y2L0"/>
<name>A0A9P4Y2L0_CRYP1</name>
<dbReference type="SMART" id="SM00066">
    <property type="entry name" value="GAL4"/>
    <property type="match status" value="1"/>
</dbReference>
<reference evidence="4" key="1">
    <citation type="journal article" date="2020" name="Phytopathology">
        <title>Genome sequence of the chestnut blight fungus Cryphonectria parasitica EP155: A fundamental resource for an archetypical invasive plant pathogen.</title>
        <authorList>
            <person name="Crouch J.A."/>
            <person name="Dawe A."/>
            <person name="Aerts A."/>
            <person name="Barry K."/>
            <person name="Churchill A.C.L."/>
            <person name="Grimwood J."/>
            <person name="Hillman B."/>
            <person name="Milgroom M.G."/>
            <person name="Pangilinan J."/>
            <person name="Smith M."/>
            <person name="Salamov A."/>
            <person name="Schmutz J."/>
            <person name="Yadav J."/>
            <person name="Grigoriev I.V."/>
            <person name="Nuss D."/>
        </authorList>
    </citation>
    <scope>NUCLEOTIDE SEQUENCE</scope>
    <source>
        <strain evidence="4">EP155</strain>
    </source>
</reference>
<evidence type="ECO:0000256" key="1">
    <source>
        <dbReference type="ARBA" id="ARBA00023242"/>
    </source>
</evidence>
<organism evidence="4 5">
    <name type="scientific">Cryphonectria parasitica (strain ATCC 38755 / EP155)</name>
    <dbReference type="NCBI Taxonomy" id="660469"/>
    <lineage>
        <taxon>Eukaryota</taxon>
        <taxon>Fungi</taxon>
        <taxon>Dikarya</taxon>
        <taxon>Ascomycota</taxon>
        <taxon>Pezizomycotina</taxon>
        <taxon>Sordariomycetes</taxon>
        <taxon>Sordariomycetidae</taxon>
        <taxon>Diaporthales</taxon>
        <taxon>Cryphonectriaceae</taxon>
        <taxon>Cryphonectria-Endothia species complex</taxon>
        <taxon>Cryphonectria</taxon>
    </lineage>
</organism>
<proteinExistence type="predicted"/>
<keyword evidence="1" id="KW-0539">Nucleus</keyword>
<dbReference type="Pfam" id="PF00172">
    <property type="entry name" value="Zn_clus"/>
    <property type="match status" value="1"/>
</dbReference>
<dbReference type="RefSeq" id="XP_040776275.1">
    <property type="nucleotide sequence ID" value="XM_040915166.1"/>
</dbReference>
<dbReference type="OrthoDB" id="4222821at2759"/>
<dbReference type="PROSITE" id="PS00463">
    <property type="entry name" value="ZN2_CY6_FUNGAL_1"/>
    <property type="match status" value="1"/>
</dbReference>
<protein>
    <recommendedName>
        <fullName evidence="3">Zn(2)-C6 fungal-type domain-containing protein</fullName>
    </recommendedName>
</protein>
<keyword evidence="5" id="KW-1185">Reference proteome</keyword>